<comment type="similarity">
    <text evidence="1">Belongs to the enoyl-CoA hydratase/isomerase family.</text>
</comment>
<gene>
    <name evidence="2" type="ORF">BN1012_Phect2900</name>
</gene>
<evidence type="ECO:0000313" key="2">
    <source>
        <dbReference type="EMBL" id="CDO61112.1"/>
    </source>
</evidence>
<dbReference type="EMBL" id="HG966617">
    <property type="protein sequence ID" value="CDO61112.1"/>
    <property type="molecule type" value="Genomic_DNA"/>
</dbReference>
<dbReference type="Proteomes" id="UP000032160">
    <property type="component" value="Chromosome I"/>
</dbReference>
<dbReference type="InterPro" id="IPR001753">
    <property type="entry name" value="Enoyl-CoA_hydra/iso"/>
</dbReference>
<reference evidence="2 3" key="1">
    <citation type="journal article" date="2014" name="Front. Genet.">
        <title>Genome and metabolic network of "Candidatus Phaeomarinobacter ectocarpi" Ec32, a new candidate genus of Alphaproteobacteria frequently associated with brown algae.</title>
        <authorList>
            <person name="Dittami S.M."/>
            <person name="Barbeyron T."/>
            <person name="Boyen C."/>
            <person name="Cambefort J."/>
            <person name="Collet G."/>
            <person name="Delage L."/>
            <person name="Gobet A."/>
            <person name="Groisillier A."/>
            <person name="Leblanc C."/>
            <person name="Michel G."/>
            <person name="Scornet D."/>
            <person name="Siegel A."/>
            <person name="Tapia J.E."/>
            <person name="Tonon T."/>
        </authorList>
    </citation>
    <scope>NUCLEOTIDE SEQUENCE [LARGE SCALE GENOMIC DNA]</scope>
    <source>
        <strain evidence="2 3">Ec32</strain>
    </source>
</reference>
<dbReference type="PANTHER" id="PTHR42964">
    <property type="entry name" value="ENOYL-COA HYDRATASE"/>
    <property type="match status" value="1"/>
</dbReference>
<dbReference type="RefSeq" id="WP_043948998.1">
    <property type="nucleotide sequence ID" value="NZ_HG966617.1"/>
</dbReference>
<name>X5MES4_9HYPH</name>
<evidence type="ECO:0000313" key="3">
    <source>
        <dbReference type="Proteomes" id="UP000032160"/>
    </source>
</evidence>
<keyword evidence="3" id="KW-1185">Reference proteome</keyword>
<dbReference type="KEGG" id="pect:BN1012_Phect2900"/>
<dbReference type="Gene3D" id="3.90.226.10">
    <property type="entry name" value="2-enoyl-CoA Hydratase, Chain A, domain 1"/>
    <property type="match status" value="1"/>
</dbReference>
<dbReference type="PATRIC" id="fig|1458461.3.peg.2906"/>
<sequence>MTTLPDVTGVDLDLDNGWLTIWFNQPETRNALTDELVDGVRRTLEAVSDDRDVRGITLRGRHGVFCAGGNLKQFKASFQGGGSDGGGSRDSTIEMSKGAAVLFDLINEAPQVVIAIIEGAAMAGGFGMACCADVVICEADAKFAMTETAIGISPAQIAPFVIQKLGYATARRLMLTAARFNGEGAHDLGFADFVASDVDGLNAIEQQIRSQVLKCAPGAIADTKSLIIALPDMSREEAIQAAAENFTGRLLSDEGREGVASFLEKRKPVWAKG</sequence>
<dbReference type="InterPro" id="IPR051683">
    <property type="entry name" value="Enoyl-CoA_Hydratase/Isomerase"/>
</dbReference>
<dbReference type="STRING" id="1458461.BN1012_Phect2900"/>
<dbReference type="Gene3D" id="1.10.12.10">
    <property type="entry name" value="Lyase 2-enoyl-coa Hydratase, Chain A, domain 2"/>
    <property type="match status" value="1"/>
</dbReference>
<dbReference type="AlphaFoldDB" id="X5MES4"/>
<dbReference type="GO" id="GO:0008300">
    <property type="term" value="P:isoprenoid catabolic process"/>
    <property type="evidence" value="ECO:0007669"/>
    <property type="project" value="TreeGrafter"/>
</dbReference>
<dbReference type="CDD" id="cd06558">
    <property type="entry name" value="crotonase-like"/>
    <property type="match status" value="1"/>
</dbReference>
<protein>
    <submittedName>
        <fullName evidence="2">Isohexenylglutaconyl-CoA hydratase</fullName>
    </submittedName>
</protein>
<dbReference type="InterPro" id="IPR029045">
    <property type="entry name" value="ClpP/crotonase-like_dom_sf"/>
</dbReference>
<proteinExistence type="inferred from homology"/>
<dbReference type="PANTHER" id="PTHR42964:SF1">
    <property type="entry name" value="POLYKETIDE BIOSYNTHESIS ENOYL-COA HYDRATASE PKSH-RELATED"/>
    <property type="match status" value="1"/>
</dbReference>
<organism evidence="2 3">
    <name type="scientific">Candidatus Phaeomarinibacter ectocarpi</name>
    <dbReference type="NCBI Taxonomy" id="1458461"/>
    <lineage>
        <taxon>Bacteria</taxon>
        <taxon>Pseudomonadati</taxon>
        <taxon>Pseudomonadota</taxon>
        <taxon>Alphaproteobacteria</taxon>
        <taxon>Hyphomicrobiales</taxon>
        <taxon>Parvibaculaceae</taxon>
        <taxon>Candidatus Phaeomarinibacter</taxon>
    </lineage>
</organism>
<accession>X5MES4</accession>
<dbReference type="Pfam" id="PF00378">
    <property type="entry name" value="ECH_1"/>
    <property type="match status" value="1"/>
</dbReference>
<dbReference type="SUPFAM" id="SSF52096">
    <property type="entry name" value="ClpP/crotonase"/>
    <property type="match status" value="1"/>
</dbReference>
<dbReference type="InterPro" id="IPR014748">
    <property type="entry name" value="Enoyl-CoA_hydra_C"/>
</dbReference>
<evidence type="ECO:0000256" key="1">
    <source>
        <dbReference type="ARBA" id="ARBA00005254"/>
    </source>
</evidence>
<dbReference type="HOGENOM" id="CLU_009834_7_3_5"/>
<dbReference type="OrthoDB" id="9795727at2"/>
<dbReference type="GO" id="GO:0003824">
    <property type="term" value="F:catalytic activity"/>
    <property type="evidence" value="ECO:0007669"/>
    <property type="project" value="UniProtKB-ARBA"/>
</dbReference>